<dbReference type="AlphaFoldDB" id="A0A239PKI0"/>
<feature type="transmembrane region" description="Helical" evidence="1">
    <location>
        <begin position="114"/>
        <end position="132"/>
    </location>
</feature>
<evidence type="ECO:0000313" key="4">
    <source>
        <dbReference type="Proteomes" id="UP000198346"/>
    </source>
</evidence>
<gene>
    <name evidence="3" type="ORF">SAMN06297382_0316</name>
</gene>
<keyword evidence="2" id="KW-0732">Signal</keyword>
<dbReference type="NCBIfam" id="TIGR03370">
    <property type="entry name" value="VPLPA-CTERM"/>
    <property type="match status" value="1"/>
</dbReference>
<feature type="transmembrane region" description="Helical" evidence="1">
    <location>
        <begin position="152"/>
        <end position="174"/>
    </location>
</feature>
<reference evidence="3 4" key="1">
    <citation type="submission" date="2017-07" db="EMBL/GenBank/DDBJ databases">
        <authorList>
            <person name="Sun Z.S."/>
            <person name="Albrecht U."/>
            <person name="Echele G."/>
            <person name="Lee C.C."/>
        </authorList>
    </citation>
    <scope>NUCLEOTIDE SEQUENCE [LARGE SCALE GENOMIC DNA]</scope>
    <source>
        <strain evidence="3 4">CGMCC 1.12710</strain>
    </source>
</reference>
<protein>
    <submittedName>
        <fullName evidence="3">VPLPA-CTERM protein sorting domain-containing protein</fullName>
    </submittedName>
</protein>
<sequence length="180" mass="17963">MNKLLGAVAGLAAFAFASVASAASVVVSNDPLNLGGTVGVEFDINNNESGAVSAAGVINLGPLVTWVIADPINLVTEDGTLPRVENLTMSFYADAALTVLIDSFVLTDAAGLKILSTFAVNLAGLAAVWVAFDGNSVLTAGGTAANVNVDLSAIPVPAALPLLLSGLAGLGFAARRRKAA</sequence>
<dbReference type="InterPro" id="IPR022472">
    <property type="entry name" value="VPLPA-CTERM"/>
</dbReference>
<keyword evidence="4" id="KW-1185">Reference proteome</keyword>
<keyword evidence="1" id="KW-0812">Transmembrane</keyword>
<evidence type="ECO:0000256" key="2">
    <source>
        <dbReference type="SAM" id="SignalP"/>
    </source>
</evidence>
<accession>A0A239PKI0</accession>
<dbReference type="EMBL" id="FZQA01000001">
    <property type="protein sequence ID" value="SNT67823.1"/>
    <property type="molecule type" value="Genomic_DNA"/>
</dbReference>
<proteinExistence type="predicted"/>
<dbReference type="RefSeq" id="WP_089410832.1">
    <property type="nucleotide sequence ID" value="NZ_FZQA01000001.1"/>
</dbReference>
<keyword evidence="1" id="KW-1133">Transmembrane helix</keyword>
<name>A0A239PKI0_9PROT</name>
<evidence type="ECO:0000256" key="1">
    <source>
        <dbReference type="SAM" id="Phobius"/>
    </source>
</evidence>
<dbReference type="Proteomes" id="UP000198346">
    <property type="component" value="Unassembled WGS sequence"/>
</dbReference>
<organism evidence="3 4">
    <name type="scientific">Amphiplicatus metriothermophilus</name>
    <dbReference type="NCBI Taxonomy" id="1519374"/>
    <lineage>
        <taxon>Bacteria</taxon>
        <taxon>Pseudomonadati</taxon>
        <taxon>Pseudomonadota</taxon>
        <taxon>Alphaproteobacteria</taxon>
        <taxon>Parvularculales</taxon>
        <taxon>Parvularculaceae</taxon>
        <taxon>Amphiplicatus</taxon>
    </lineage>
</organism>
<keyword evidence="1" id="KW-0472">Membrane</keyword>
<evidence type="ECO:0000313" key="3">
    <source>
        <dbReference type="EMBL" id="SNT67823.1"/>
    </source>
</evidence>
<feature type="signal peptide" evidence="2">
    <location>
        <begin position="1"/>
        <end position="22"/>
    </location>
</feature>
<feature type="chain" id="PRO_5012512094" evidence="2">
    <location>
        <begin position="23"/>
        <end position="180"/>
    </location>
</feature>